<proteinExistence type="predicted"/>
<keyword evidence="3" id="KW-1185">Reference proteome</keyword>
<evidence type="ECO:0000313" key="2">
    <source>
        <dbReference type="EMBL" id="AVO41811.1"/>
    </source>
</evidence>
<sequence>MLNLKLGLSALMLELGAWSGPLLLGGHTDSALASYLLVHAFACVLLALFAFPLVARRKAKPRLGILSLMAICSYAVPVAGFFGVLVAAIILRVYRRPSGQLDFDSLQMPEFDEHQRRQSNLRHAGLRSFLGNEHAPLQARLRAMVALQYVPGRTASPVLRNMLSDPNEDLRLLAYGMLDSLEKRINASIDAELQALQTARRDGKTDSAPQVIETLRRLSDLYWELVYQDLVLGDLRTHAVEQSLHYCERVLVHEQGSAQLHLRRGRLLQQQALDAQAAQAFETARALGIPASRLLPYEAELCFDRGDFARTRALMQEMRAWNSLPRLRPILDYWTAP</sequence>
<feature type="transmembrane region" description="Helical" evidence="1">
    <location>
        <begin position="66"/>
        <end position="91"/>
    </location>
</feature>
<feature type="transmembrane region" description="Helical" evidence="1">
    <location>
        <begin position="33"/>
        <end position="54"/>
    </location>
</feature>
<keyword evidence="1" id="KW-1133">Transmembrane helix</keyword>
<keyword evidence="1" id="KW-0812">Transmembrane</keyword>
<dbReference type="Proteomes" id="UP000239326">
    <property type="component" value="Chromosome"/>
</dbReference>
<dbReference type="AlphaFoldDB" id="A0A2S0N1H6"/>
<reference evidence="2 3" key="1">
    <citation type="submission" date="2018-03" db="EMBL/GenBank/DDBJ databases">
        <title>Genome sequencing of Simplicispira sp.</title>
        <authorList>
            <person name="Kim S.-J."/>
            <person name="Heo J."/>
            <person name="Kwon S.-W."/>
        </authorList>
    </citation>
    <scope>NUCLEOTIDE SEQUENCE [LARGE SCALE GENOMIC DNA]</scope>
    <source>
        <strain evidence="2 3">SC1-8</strain>
    </source>
</reference>
<dbReference type="EMBL" id="CP027669">
    <property type="protein sequence ID" value="AVO41811.1"/>
    <property type="molecule type" value="Genomic_DNA"/>
</dbReference>
<evidence type="ECO:0000313" key="3">
    <source>
        <dbReference type="Proteomes" id="UP000239326"/>
    </source>
</evidence>
<accession>A0A2S0N1H6</accession>
<name>A0A2S0N1H6_9BURK</name>
<dbReference type="Gene3D" id="1.25.40.10">
    <property type="entry name" value="Tetratricopeptide repeat domain"/>
    <property type="match status" value="1"/>
</dbReference>
<dbReference type="OrthoDB" id="5393896at2"/>
<gene>
    <name evidence="2" type="ORF">C6571_11415</name>
</gene>
<evidence type="ECO:0000256" key="1">
    <source>
        <dbReference type="SAM" id="Phobius"/>
    </source>
</evidence>
<keyword evidence="1" id="KW-0472">Membrane</keyword>
<organism evidence="2 3">
    <name type="scientific">Simplicispira suum</name>
    <dbReference type="NCBI Taxonomy" id="2109915"/>
    <lineage>
        <taxon>Bacteria</taxon>
        <taxon>Pseudomonadati</taxon>
        <taxon>Pseudomonadota</taxon>
        <taxon>Betaproteobacteria</taxon>
        <taxon>Burkholderiales</taxon>
        <taxon>Comamonadaceae</taxon>
        <taxon>Simplicispira</taxon>
    </lineage>
</organism>
<protein>
    <submittedName>
        <fullName evidence="2">Uncharacterized protein</fullName>
    </submittedName>
</protein>
<dbReference type="RefSeq" id="WP_106446788.1">
    <property type="nucleotide sequence ID" value="NZ_CP027669.1"/>
</dbReference>
<dbReference type="InterPro" id="IPR011990">
    <property type="entry name" value="TPR-like_helical_dom_sf"/>
</dbReference>
<dbReference type="KEGG" id="simp:C6571_11415"/>